<evidence type="ECO:0000256" key="3">
    <source>
        <dbReference type="ARBA" id="ARBA00022448"/>
    </source>
</evidence>
<dbReference type="Gene3D" id="2.40.170.20">
    <property type="entry name" value="TonB-dependent receptor, beta-barrel domain"/>
    <property type="match status" value="1"/>
</dbReference>
<keyword evidence="12 19" id="KW-0675">Receptor</keyword>
<accession>A0A2P7U1A5</accession>
<evidence type="ECO:0000313" key="20">
    <source>
        <dbReference type="Proteomes" id="UP000241868"/>
    </source>
</evidence>
<dbReference type="InterPro" id="IPR037066">
    <property type="entry name" value="Plug_dom_sf"/>
</dbReference>
<name>A0A2P7U1A5_9NEIS</name>
<dbReference type="SUPFAM" id="SSF56935">
    <property type="entry name" value="Porins"/>
    <property type="match status" value="1"/>
</dbReference>
<dbReference type="InterPro" id="IPR039426">
    <property type="entry name" value="TonB-dep_rcpt-like"/>
</dbReference>
<keyword evidence="20" id="KW-1185">Reference proteome</keyword>
<reference evidence="19 20" key="1">
    <citation type="submission" date="2018-03" db="EMBL/GenBank/DDBJ databases">
        <title>Neisseria weixii sp. nov., isolated from the intestinal contents of Tibetan Plateau pika (Ochotona curzoniae) in Yushu, Qinghai Province, China.</title>
        <authorList>
            <person name="Gui Z."/>
        </authorList>
    </citation>
    <scope>NUCLEOTIDE SEQUENCE [LARGE SCALE GENOMIC DNA]</scope>
    <source>
        <strain evidence="19 20">ATCC 51483</strain>
    </source>
</reference>
<evidence type="ECO:0000259" key="18">
    <source>
        <dbReference type="Pfam" id="PF07715"/>
    </source>
</evidence>
<dbReference type="CDD" id="cd01347">
    <property type="entry name" value="ligand_gated_channel"/>
    <property type="match status" value="1"/>
</dbReference>
<evidence type="ECO:0000256" key="1">
    <source>
        <dbReference type="ARBA" id="ARBA00004571"/>
    </source>
</evidence>
<evidence type="ECO:0000256" key="11">
    <source>
        <dbReference type="ARBA" id="ARBA00023136"/>
    </source>
</evidence>
<dbReference type="AlphaFoldDB" id="A0A2P7U1A5"/>
<organism evidence="19 20">
    <name type="scientific">Neisseria iguanae</name>
    <dbReference type="NCBI Taxonomy" id="90242"/>
    <lineage>
        <taxon>Bacteria</taxon>
        <taxon>Pseudomonadati</taxon>
        <taxon>Pseudomonadota</taxon>
        <taxon>Betaproteobacteria</taxon>
        <taxon>Neisseriales</taxon>
        <taxon>Neisseriaceae</taxon>
        <taxon>Neisseria</taxon>
    </lineage>
</organism>
<keyword evidence="4 14" id="KW-1134">Transmembrane beta strand</keyword>
<comment type="caution">
    <text evidence="19">The sequence shown here is derived from an EMBL/GenBank/DDBJ whole genome shotgun (WGS) entry which is preliminary data.</text>
</comment>
<keyword evidence="11 14" id="KW-0472">Membrane</keyword>
<comment type="similarity">
    <text evidence="2 14 16">Belongs to the TonB-dependent receptor family.</text>
</comment>
<keyword evidence="8" id="KW-0408">Iron</keyword>
<feature type="domain" description="TonB-dependent receptor plug" evidence="18">
    <location>
        <begin position="99"/>
        <end position="198"/>
    </location>
</feature>
<dbReference type="PROSITE" id="PS52016">
    <property type="entry name" value="TONB_DEPENDENT_REC_3"/>
    <property type="match status" value="1"/>
</dbReference>
<dbReference type="GO" id="GO:0015891">
    <property type="term" value="P:siderophore transport"/>
    <property type="evidence" value="ECO:0007669"/>
    <property type="project" value="InterPro"/>
</dbReference>
<evidence type="ECO:0000256" key="4">
    <source>
        <dbReference type="ARBA" id="ARBA00022452"/>
    </source>
</evidence>
<evidence type="ECO:0000256" key="9">
    <source>
        <dbReference type="ARBA" id="ARBA00023065"/>
    </source>
</evidence>
<dbReference type="EMBL" id="PXYY01000017">
    <property type="protein sequence ID" value="PSJ80747.1"/>
    <property type="molecule type" value="Genomic_DNA"/>
</dbReference>
<evidence type="ECO:0000256" key="13">
    <source>
        <dbReference type="ARBA" id="ARBA00023237"/>
    </source>
</evidence>
<dbReference type="PANTHER" id="PTHR32552:SF74">
    <property type="entry name" value="HYDROXAMATE SIDEROPHORE RECEPTOR FHUE"/>
    <property type="match status" value="1"/>
</dbReference>
<evidence type="ECO:0000256" key="2">
    <source>
        <dbReference type="ARBA" id="ARBA00009810"/>
    </source>
</evidence>
<sequence length="746" mass="83829">MNFKQNSRMKTLLKRQIFRRPCPIFRYAGAYMKFSNPVFKFSALTLALWSAQAAAEENISLPTVEVAGSRSTLADVTENSGEYTIPAMKSATGLQLSDKETPQAVSVITRQRLDDQKLDNVTQVLQQTPGVFVSAFDRGRSSFYSRGFNIDKYQVDGMNVTFDNQWISGENTANMMIYDHVEVVRGATGLTGGEGNPAARVNLIRKHANSKTRLTILNTGYGRWHTYETSIDHTQPFNAAGSLRGRFIIGRQAGGSFIDWEKQSQNVFYGIIDADLSGKTGAYIGASYRKTKQDSYMWGGLPLIFSDGTTADWARSKNTSSDWSYWNNTNTDIFTGLKHRFNKDWNISLKANHSRNTSDSELLYMSGNINKITGLGYSLSPGKFSPLRKETNVQLDINGRYGLFGRKHEFIFGAQYNRNFNDAVSIAHNGASSDESFYGWNGTLPKPIWGVASKPYYSLAHDRGLYTATRLNLTDRMKLIAGVRLANHKRERSYYGTDTRYRSGNVWLPYGGLIADITDRHSVYASYTDSFKTQYQMDVNGNILDPIRARNFEIGLKSSYFDDRLQSQLSLFQIRQNNLAQQDGNNTVLGMPPGTQAYKNAKGVRSNGFELELTGRITPQWNITASFSRAKGKDADGMKINTTVPERMLKLYTAYDFGNRLSGLTVGGGINWQSTRYFNAGAPANRRITEKSFVLAGLMARYQVSKQLSVQANIDNLFDKKYFNQFGTQVNYGMPRNIRASVRYGF</sequence>
<comment type="subcellular location">
    <subcellularLocation>
        <location evidence="1 14">Cell outer membrane</location>
        <topology evidence="1 14">Multi-pass membrane protein</topology>
    </subcellularLocation>
</comment>
<dbReference type="PROSITE" id="PS01156">
    <property type="entry name" value="TONB_DEPENDENT_REC_2"/>
    <property type="match status" value="1"/>
</dbReference>
<dbReference type="InterPro" id="IPR010917">
    <property type="entry name" value="TonB_rcpt_CS"/>
</dbReference>
<gene>
    <name evidence="19" type="ORF">C7N83_04455</name>
</gene>
<dbReference type="Proteomes" id="UP000241868">
    <property type="component" value="Unassembled WGS sequence"/>
</dbReference>
<evidence type="ECO:0000256" key="16">
    <source>
        <dbReference type="RuleBase" id="RU003357"/>
    </source>
</evidence>
<evidence type="ECO:0000256" key="8">
    <source>
        <dbReference type="ARBA" id="ARBA00023004"/>
    </source>
</evidence>
<keyword evidence="7" id="KW-0732">Signal</keyword>
<dbReference type="GO" id="GO:0015344">
    <property type="term" value="F:siderophore uptake transmembrane transporter activity"/>
    <property type="evidence" value="ECO:0007669"/>
    <property type="project" value="TreeGrafter"/>
</dbReference>
<proteinExistence type="inferred from homology"/>
<evidence type="ECO:0000256" key="6">
    <source>
        <dbReference type="ARBA" id="ARBA00022692"/>
    </source>
</evidence>
<dbReference type="Gene3D" id="2.170.130.10">
    <property type="entry name" value="TonB-dependent receptor, plug domain"/>
    <property type="match status" value="1"/>
</dbReference>
<evidence type="ECO:0000256" key="12">
    <source>
        <dbReference type="ARBA" id="ARBA00023170"/>
    </source>
</evidence>
<dbReference type="OrthoDB" id="174652at2"/>
<dbReference type="Pfam" id="PF00593">
    <property type="entry name" value="TonB_dep_Rec_b-barrel"/>
    <property type="match status" value="1"/>
</dbReference>
<keyword evidence="13 14" id="KW-0998">Cell outer membrane</keyword>
<evidence type="ECO:0000256" key="14">
    <source>
        <dbReference type="PROSITE-ProRule" id="PRU01360"/>
    </source>
</evidence>
<keyword evidence="3 14" id="KW-0813">Transport</keyword>
<protein>
    <submittedName>
        <fullName evidence="19">TonB-dependent siderophore receptor</fullName>
    </submittedName>
</protein>
<evidence type="ECO:0000256" key="5">
    <source>
        <dbReference type="ARBA" id="ARBA00022496"/>
    </source>
</evidence>
<dbReference type="FunFam" id="2.170.130.10:FF:000010">
    <property type="entry name" value="Ferripyoverdine receptor"/>
    <property type="match status" value="1"/>
</dbReference>
<evidence type="ECO:0000256" key="7">
    <source>
        <dbReference type="ARBA" id="ARBA00022729"/>
    </source>
</evidence>
<evidence type="ECO:0000256" key="15">
    <source>
        <dbReference type="PROSITE-ProRule" id="PRU10144"/>
    </source>
</evidence>
<keyword evidence="9" id="KW-0406">Ion transport</keyword>
<feature type="short sequence motif" description="TonB C-terminal box" evidence="15">
    <location>
        <begin position="729"/>
        <end position="746"/>
    </location>
</feature>
<keyword evidence="6 14" id="KW-0812">Transmembrane</keyword>
<keyword evidence="10 16" id="KW-0798">TonB box</keyword>
<feature type="domain" description="TonB-dependent receptor-like beta-barrel" evidence="17">
    <location>
        <begin position="299"/>
        <end position="717"/>
    </location>
</feature>
<evidence type="ECO:0000259" key="17">
    <source>
        <dbReference type="Pfam" id="PF00593"/>
    </source>
</evidence>
<dbReference type="InterPro" id="IPR010105">
    <property type="entry name" value="TonB_sidphr_rcpt"/>
</dbReference>
<dbReference type="NCBIfam" id="TIGR01783">
    <property type="entry name" value="TonB-siderophor"/>
    <property type="match status" value="1"/>
</dbReference>
<dbReference type="Pfam" id="PF07715">
    <property type="entry name" value="Plug"/>
    <property type="match status" value="1"/>
</dbReference>
<dbReference type="PANTHER" id="PTHR32552">
    <property type="entry name" value="FERRICHROME IRON RECEPTOR-RELATED"/>
    <property type="match status" value="1"/>
</dbReference>
<dbReference type="InterPro" id="IPR036942">
    <property type="entry name" value="Beta-barrel_TonB_sf"/>
</dbReference>
<keyword evidence="5" id="KW-0410">Iron transport</keyword>
<dbReference type="GO" id="GO:0009279">
    <property type="term" value="C:cell outer membrane"/>
    <property type="evidence" value="ECO:0007669"/>
    <property type="project" value="UniProtKB-SubCell"/>
</dbReference>
<evidence type="ECO:0000256" key="10">
    <source>
        <dbReference type="ARBA" id="ARBA00023077"/>
    </source>
</evidence>
<evidence type="ECO:0000313" key="19">
    <source>
        <dbReference type="EMBL" id="PSJ80747.1"/>
    </source>
</evidence>
<dbReference type="GO" id="GO:0038023">
    <property type="term" value="F:signaling receptor activity"/>
    <property type="evidence" value="ECO:0007669"/>
    <property type="project" value="InterPro"/>
</dbReference>
<dbReference type="InterPro" id="IPR012910">
    <property type="entry name" value="Plug_dom"/>
</dbReference>
<dbReference type="InterPro" id="IPR000531">
    <property type="entry name" value="Beta-barrel_TonB"/>
</dbReference>